<evidence type="ECO:0008006" key="5">
    <source>
        <dbReference type="Google" id="ProtNLM"/>
    </source>
</evidence>
<dbReference type="InterPro" id="IPR027948">
    <property type="entry name" value="DUF4436"/>
</dbReference>
<dbReference type="Proteomes" id="UP000007241">
    <property type="component" value="Unassembled WGS sequence"/>
</dbReference>
<feature type="compositionally biased region" description="Polar residues" evidence="1">
    <location>
        <begin position="349"/>
        <end position="368"/>
    </location>
</feature>
<sequence length="368" mass="40354">MLKLNLKRSHIIQIVAVSIVLLFLVIFVPVSTILNNNEANKKLQQVATVNGDPFSILSNGTPFDGILIMGNVTNVDVAGFNFKVHFNAYPWGTYSLQDNSTNYAYNRLASDVLLIVGGKQTAMKQGSIIPSFDIAIPIDVGQPNLYPFDKYKTYFDIASYRNSFFNQSVPLVAGIVGAVQSWTVALEIANAGGTSGIIIVDTFIERSWTTKFFSMIVVIIMWALSLSAFTLTITLWLRDRKVEPPTISITASLLFALPALRNSQPGAPVIGSSVDVAGFMWNMVLVAVSCLLLIINYITKYKRDKVRSDPPINGSSNTTLASEPHSTVVKVTGMQPTYSPQEHGFSPHRNGQSQAMSNTQNTLYDSRS</sequence>
<feature type="transmembrane region" description="Helical" evidence="2">
    <location>
        <begin position="212"/>
        <end position="237"/>
    </location>
</feature>
<keyword evidence="2" id="KW-0812">Transmembrane</keyword>
<dbReference type="InParanoid" id="F4NZX2"/>
<reference evidence="3 4" key="1">
    <citation type="submission" date="2009-12" db="EMBL/GenBank/DDBJ databases">
        <title>The draft genome of Batrachochytrium dendrobatidis.</title>
        <authorList>
            <consortium name="US DOE Joint Genome Institute (JGI-PGF)"/>
            <person name="Kuo A."/>
            <person name="Salamov A."/>
            <person name="Schmutz J."/>
            <person name="Lucas S."/>
            <person name="Pitluck S."/>
            <person name="Rosenblum E."/>
            <person name="Stajich J."/>
            <person name="Eisen M."/>
            <person name="Grigoriev I.V."/>
        </authorList>
    </citation>
    <scope>NUCLEOTIDE SEQUENCE [LARGE SCALE GENOMIC DNA]</scope>
    <source>
        <strain evidence="4">JAM81 / FGSC 10211</strain>
    </source>
</reference>
<proteinExistence type="predicted"/>
<dbReference type="STRING" id="684364.F4NZX2"/>
<dbReference type="PANTHER" id="PTHR37330">
    <property type="entry name" value="CONSERVED TRANSMEMBRANE PROTEIN-RELATED"/>
    <property type="match status" value="1"/>
</dbReference>
<dbReference type="PANTHER" id="PTHR37330:SF1">
    <property type="entry name" value="CONSERVED TRANSMEMBRANE PROTEIN-RELATED"/>
    <property type="match status" value="1"/>
</dbReference>
<evidence type="ECO:0000313" key="4">
    <source>
        <dbReference type="Proteomes" id="UP000007241"/>
    </source>
</evidence>
<evidence type="ECO:0000313" key="3">
    <source>
        <dbReference type="EMBL" id="EGF81471.1"/>
    </source>
</evidence>
<dbReference type="GeneID" id="18242893"/>
<dbReference type="OMA" id="PFQPPMT"/>
<feature type="region of interest" description="Disordered" evidence="1">
    <location>
        <begin position="336"/>
        <end position="368"/>
    </location>
</feature>
<keyword evidence="4" id="KW-1185">Reference proteome</keyword>
<evidence type="ECO:0000256" key="2">
    <source>
        <dbReference type="SAM" id="Phobius"/>
    </source>
</evidence>
<dbReference type="RefSeq" id="XP_006678215.1">
    <property type="nucleotide sequence ID" value="XM_006678152.1"/>
</dbReference>
<feature type="transmembrane region" description="Helical" evidence="2">
    <location>
        <begin position="280"/>
        <end position="298"/>
    </location>
</feature>
<name>F4NZX2_BATDJ</name>
<protein>
    <recommendedName>
        <fullName evidence="5">DUF4436 domain-containing protein</fullName>
    </recommendedName>
</protein>
<accession>F4NZX2</accession>
<organism evidence="3 4">
    <name type="scientific">Batrachochytrium dendrobatidis (strain JAM81 / FGSC 10211)</name>
    <name type="common">Frog chytrid fungus</name>
    <dbReference type="NCBI Taxonomy" id="684364"/>
    <lineage>
        <taxon>Eukaryota</taxon>
        <taxon>Fungi</taxon>
        <taxon>Fungi incertae sedis</taxon>
        <taxon>Chytridiomycota</taxon>
        <taxon>Chytridiomycota incertae sedis</taxon>
        <taxon>Chytridiomycetes</taxon>
        <taxon>Rhizophydiales</taxon>
        <taxon>Rhizophydiales incertae sedis</taxon>
        <taxon>Batrachochytrium</taxon>
    </lineage>
</organism>
<gene>
    <name evidence="3" type="ORF">BATDEDRAFT_87729</name>
</gene>
<keyword evidence="2" id="KW-1133">Transmembrane helix</keyword>
<feature type="transmembrane region" description="Helical" evidence="2">
    <location>
        <begin position="12"/>
        <end position="34"/>
    </location>
</feature>
<dbReference type="Pfam" id="PF14494">
    <property type="entry name" value="DUF4436"/>
    <property type="match status" value="1"/>
</dbReference>
<dbReference type="OrthoDB" id="5594013at2759"/>
<dbReference type="EMBL" id="GL882882">
    <property type="protein sequence ID" value="EGF81471.1"/>
    <property type="molecule type" value="Genomic_DNA"/>
</dbReference>
<dbReference type="HOGENOM" id="CLU_752254_0_0_1"/>
<dbReference type="AlphaFoldDB" id="F4NZX2"/>
<evidence type="ECO:0000256" key="1">
    <source>
        <dbReference type="SAM" id="MobiDB-lite"/>
    </source>
</evidence>
<keyword evidence="2" id="KW-0472">Membrane</keyword>